<feature type="transmembrane region" description="Helical" evidence="1">
    <location>
        <begin position="202"/>
        <end position="223"/>
    </location>
</feature>
<dbReference type="EMBL" id="JACJSG010000038">
    <property type="protein sequence ID" value="MBD2503655.1"/>
    <property type="molecule type" value="Genomic_DNA"/>
</dbReference>
<organism evidence="3 4">
    <name type="scientific">Anabaena azotica FACHB-119</name>
    <dbReference type="NCBI Taxonomy" id="947527"/>
    <lineage>
        <taxon>Bacteria</taxon>
        <taxon>Bacillati</taxon>
        <taxon>Cyanobacteriota</taxon>
        <taxon>Cyanophyceae</taxon>
        <taxon>Nostocales</taxon>
        <taxon>Nostocaceae</taxon>
        <taxon>Anabaena</taxon>
        <taxon>Anabaena azotica</taxon>
    </lineage>
</organism>
<feature type="transmembrane region" description="Helical" evidence="1">
    <location>
        <begin position="150"/>
        <end position="172"/>
    </location>
</feature>
<keyword evidence="1" id="KW-1133">Transmembrane helix</keyword>
<evidence type="ECO:0000259" key="2">
    <source>
        <dbReference type="Pfam" id="PF01757"/>
    </source>
</evidence>
<keyword evidence="4" id="KW-1185">Reference proteome</keyword>
<dbReference type="GO" id="GO:0016746">
    <property type="term" value="F:acyltransferase activity"/>
    <property type="evidence" value="ECO:0007669"/>
    <property type="project" value="UniProtKB-KW"/>
</dbReference>
<proteinExistence type="predicted"/>
<keyword evidence="1" id="KW-0812">Transmembrane</keyword>
<reference evidence="3 4" key="1">
    <citation type="journal article" date="2020" name="ISME J.">
        <title>Comparative genomics reveals insights into cyanobacterial evolution and habitat adaptation.</title>
        <authorList>
            <person name="Chen M.Y."/>
            <person name="Teng W.K."/>
            <person name="Zhao L."/>
            <person name="Hu C.X."/>
            <person name="Zhou Y.K."/>
            <person name="Han B.P."/>
            <person name="Song L.R."/>
            <person name="Shu W.S."/>
        </authorList>
    </citation>
    <scope>NUCLEOTIDE SEQUENCE [LARGE SCALE GENOMIC DNA]</scope>
    <source>
        <strain evidence="3 4">FACHB-119</strain>
    </source>
</reference>
<name>A0ABR8D8Z2_9NOST</name>
<sequence length="242" mass="27757">MSESRVMGLNHEKNHHIYSLTSIKGIASLWVVLYHIAEFMTNLLPEWSIINPLISCGHLAVPLFFILSGYLLSLRYLVTDSLLSFKSIIQFLWLRLGRIYPVHIVTLLICLAMTARRGWPIDEAHSVERFFSNCFLIQAWDYSFNLSWNYPSWSISSEWFAYICLPMFAVVLSRLRRTALIALIVISCVLSVWVYVIEQSLVFKGIIVVIPTFIGGVVLGMLCQPSKSTIAVFKSVRYRKND</sequence>
<protein>
    <submittedName>
        <fullName evidence="3">Acyltransferase</fullName>
    </submittedName>
</protein>
<feature type="transmembrane region" description="Helical" evidence="1">
    <location>
        <begin position="179"/>
        <end position="196"/>
    </location>
</feature>
<dbReference type="Proteomes" id="UP000661112">
    <property type="component" value="Unassembled WGS sequence"/>
</dbReference>
<feature type="transmembrane region" description="Helical" evidence="1">
    <location>
        <begin position="99"/>
        <end position="119"/>
    </location>
</feature>
<gene>
    <name evidence="3" type="ORF">H6G83_24110</name>
</gene>
<accession>A0ABR8D8Z2</accession>
<evidence type="ECO:0000256" key="1">
    <source>
        <dbReference type="SAM" id="Phobius"/>
    </source>
</evidence>
<keyword evidence="3" id="KW-0808">Transferase</keyword>
<evidence type="ECO:0000313" key="4">
    <source>
        <dbReference type="Proteomes" id="UP000661112"/>
    </source>
</evidence>
<dbReference type="Pfam" id="PF01757">
    <property type="entry name" value="Acyl_transf_3"/>
    <property type="match status" value="1"/>
</dbReference>
<dbReference type="RefSeq" id="WP_190476610.1">
    <property type="nucleotide sequence ID" value="NZ_JACJSG010000038.1"/>
</dbReference>
<evidence type="ECO:0000313" key="3">
    <source>
        <dbReference type="EMBL" id="MBD2503655.1"/>
    </source>
</evidence>
<feature type="domain" description="Acyltransferase 3" evidence="2">
    <location>
        <begin position="18"/>
        <end position="222"/>
    </location>
</feature>
<dbReference type="InterPro" id="IPR002656">
    <property type="entry name" value="Acyl_transf_3_dom"/>
</dbReference>
<keyword evidence="1" id="KW-0472">Membrane</keyword>
<feature type="transmembrane region" description="Helical" evidence="1">
    <location>
        <begin position="17"/>
        <end position="37"/>
    </location>
</feature>
<dbReference type="InterPro" id="IPR050879">
    <property type="entry name" value="Acyltransferase_3"/>
</dbReference>
<dbReference type="PANTHER" id="PTHR23028">
    <property type="entry name" value="ACETYLTRANSFERASE"/>
    <property type="match status" value="1"/>
</dbReference>
<keyword evidence="3" id="KW-0012">Acyltransferase</keyword>
<comment type="caution">
    <text evidence="3">The sequence shown here is derived from an EMBL/GenBank/DDBJ whole genome shotgun (WGS) entry which is preliminary data.</text>
</comment>
<feature type="transmembrane region" description="Helical" evidence="1">
    <location>
        <begin position="57"/>
        <end position="78"/>
    </location>
</feature>